<evidence type="ECO:0000313" key="3">
    <source>
        <dbReference type="EMBL" id="GLS68842.1"/>
    </source>
</evidence>
<protein>
    <recommendedName>
        <fullName evidence="2">DUF58 domain-containing protein</fullName>
    </recommendedName>
</protein>
<evidence type="ECO:0000259" key="2">
    <source>
        <dbReference type="Pfam" id="PF01882"/>
    </source>
</evidence>
<sequence>MFGFGQSRRQFPPPSAGDGGPTAGPPSPVQGAGRDRAEHGIHLSGEALMGLRHLARRGSAPATRTLAGLPGGIVTRRRGRGSEPEDVRLWSEGDDRRFIDRNATARTGQLHVRTHHDERDRAVVLLADFRPSMLFGTRRALRSVAAAEALALLGWRVAADGGRVGLAVASAGAPTVLRPAGGERAMIAVTGALAQAHADALGAETGSPARAEPPLEGTLGLARSLLPAGGHLVIASALDDPGPGFDELLTLLAERIAIRLILVSDAFERARPPGYYPFALADGRRGTALPKAAGPAGESAEARLADYARRGIAGVRLDVETGPEAYAPLMERLDAVL</sequence>
<accession>A0AA37TBE5</accession>
<dbReference type="PANTHER" id="PTHR33608">
    <property type="entry name" value="BLL2464 PROTEIN"/>
    <property type="match status" value="1"/>
</dbReference>
<dbReference type="EMBL" id="BSPL01000008">
    <property type="protein sequence ID" value="GLS68842.1"/>
    <property type="molecule type" value="Genomic_DNA"/>
</dbReference>
<comment type="caution">
    <text evidence="3">The sequence shown here is derived from an EMBL/GenBank/DDBJ whole genome shotgun (WGS) entry which is preliminary data.</text>
</comment>
<gene>
    <name evidence="3" type="ORF">GCM10007890_08540</name>
</gene>
<dbReference type="InterPro" id="IPR002881">
    <property type="entry name" value="DUF58"/>
</dbReference>
<name>A0AA37TBE5_9HYPH</name>
<evidence type="ECO:0000256" key="1">
    <source>
        <dbReference type="SAM" id="MobiDB-lite"/>
    </source>
</evidence>
<feature type="domain" description="DUF58" evidence="2">
    <location>
        <begin position="86"/>
        <end position="272"/>
    </location>
</feature>
<dbReference type="AlphaFoldDB" id="A0AA37TBE5"/>
<reference evidence="4" key="1">
    <citation type="journal article" date="2019" name="Int. J. Syst. Evol. Microbiol.">
        <title>The Global Catalogue of Microorganisms (GCM) 10K type strain sequencing project: providing services to taxonomists for standard genome sequencing and annotation.</title>
        <authorList>
            <consortium name="The Broad Institute Genomics Platform"/>
            <consortium name="The Broad Institute Genome Sequencing Center for Infectious Disease"/>
            <person name="Wu L."/>
            <person name="Ma J."/>
        </authorList>
    </citation>
    <scope>NUCLEOTIDE SEQUENCE [LARGE SCALE GENOMIC DNA]</scope>
    <source>
        <strain evidence="4">NBRC 103632</strain>
    </source>
</reference>
<dbReference type="PANTHER" id="PTHR33608:SF12">
    <property type="entry name" value="DUF58 DOMAIN-CONTAINING PROTEIN"/>
    <property type="match status" value="1"/>
</dbReference>
<organism evidence="3 4">
    <name type="scientific">Methylobacterium tardum</name>
    <dbReference type="NCBI Taxonomy" id="374432"/>
    <lineage>
        <taxon>Bacteria</taxon>
        <taxon>Pseudomonadati</taxon>
        <taxon>Pseudomonadota</taxon>
        <taxon>Alphaproteobacteria</taxon>
        <taxon>Hyphomicrobiales</taxon>
        <taxon>Methylobacteriaceae</taxon>
        <taxon>Methylobacterium</taxon>
    </lineage>
</organism>
<proteinExistence type="predicted"/>
<dbReference type="Pfam" id="PF01882">
    <property type="entry name" value="DUF58"/>
    <property type="match status" value="1"/>
</dbReference>
<keyword evidence="4" id="KW-1185">Reference proteome</keyword>
<evidence type="ECO:0000313" key="4">
    <source>
        <dbReference type="Proteomes" id="UP001157440"/>
    </source>
</evidence>
<dbReference type="Proteomes" id="UP001157440">
    <property type="component" value="Unassembled WGS sequence"/>
</dbReference>
<feature type="region of interest" description="Disordered" evidence="1">
    <location>
        <begin position="1"/>
        <end position="35"/>
    </location>
</feature>